<comment type="caution">
    <text evidence="2">The sequence shown here is derived from an EMBL/GenBank/DDBJ whole genome shotgun (WGS) entry which is preliminary data.</text>
</comment>
<dbReference type="AlphaFoldDB" id="A0A8H7MDS0"/>
<evidence type="ECO:0000313" key="2">
    <source>
        <dbReference type="EMBL" id="KAF9691090.1"/>
    </source>
</evidence>
<evidence type="ECO:0000313" key="3">
    <source>
        <dbReference type="Proteomes" id="UP000651452"/>
    </source>
</evidence>
<dbReference type="Proteomes" id="UP000651452">
    <property type="component" value="Unassembled WGS sequence"/>
</dbReference>
<gene>
    <name evidence="2" type="ORF">EKO04_010925</name>
</gene>
<sequence length="492" mass="55035">MNFNLDFKALAYPASNLSKPVSPCHCSLVFRCDDASKQATILLVAKIPTTHDTQTFVLQYDADNLLSGTVSLSSGNNLLPRLQLDDLLRDNVNKHFDIKTLALSIQQPCPLWCTEAQSFSPSPGCEPAFRQFVDLAKSTTIHIVFDYKYIRKEHQGKFKAFSKVAKGLVGYPVEEHLKKQGLRKASWGVFVPTDAVGAPPAYETSSTRKRPRQTSPSSSCHSPKRFAPQSPTESHSSEKTVPFSPVTAAEALGKALRETSSEFDFQTEAINVAVAKHLDTVLPTLLPTILKTLLIGATKSNHSSPATSFTSIDSHGNRHPKLPPLTPLGKTLIPHLCTHLAEQYQQYQAQQLQKFEKLVNDTLDQLEDSAYDTRARETAEFMGEMEEHKAEVGLLKSDAIKDLWRETEDVFARGKEEGWALGEDINERLSGLCDEIDRVKRVRLKKMVVSEVSRQKRRRRGVPKGVGRRLVRGEQRLLGRMRDAEDVEWVDC</sequence>
<keyword evidence="3" id="KW-1185">Reference proteome</keyword>
<protein>
    <submittedName>
        <fullName evidence="2">Uncharacterized protein</fullName>
    </submittedName>
</protein>
<feature type="region of interest" description="Disordered" evidence="1">
    <location>
        <begin position="199"/>
        <end position="243"/>
    </location>
</feature>
<reference evidence="2" key="2">
    <citation type="submission" date="2020-09" db="EMBL/GenBank/DDBJ databases">
        <title>Reference genome assembly for Australian Ascochyta lentis isolate Al4.</title>
        <authorList>
            <person name="Lee R.C."/>
            <person name="Farfan-Caceres L.M."/>
            <person name="Debler J.W."/>
            <person name="Williams A.H."/>
            <person name="Henares B.M."/>
        </authorList>
    </citation>
    <scope>NUCLEOTIDE SEQUENCE</scope>
    <source>
        <strain evidence="2">Al4</strain>
    </source>
</reference>
<accession>A0A8H7MDS0</accession>
<proteinExistence type="predicted"/>
<dbReference type="OrthoDB" id="3800429at2759"/>
<organism evidence="2 3">
    <name type="scientific">Ascochyta lentis</name>
    <dbReference type="NCBI Taxonomy" id="205686"/>
    <lineage>
        <taxon>Eukaryota</taxon>
        <taxon>Fungi</taxon>
        <taxon>Dikarya</taxon>
        <taxon>Ascomycota</taxon>
        <taxon>Pezizomycotina</taxon>
        <taxon>Dothideomycetes</taxon>
        <taxon>Pleosporomycetidae</taxon>
        <taxon>Pleosporales</taxon>
        <taxon>Pleosporineae</taxon>
        <taxon>Didymellaceae</taxon>
        <taxon>Ascochyta</taxon>
    </lineage>
</organism>
<name>A0A8H7MDS0_9PLEO</name>
<dbReference type="EMBL" id="RZGK01000021">
    <property type="protein sequence ID" value="KAF9691090.1"/>
    <property type="molecule type" value="Genomic_DNA"/>
</dbReference>
<reference evidence="2" key="1">
    <citation type="submission" date="2018-12" db="EMBL/GenBank/DDBJ databases">
        <authorList>
            <person name="Syme R.A."/>
            <person name="Farfan-Caceres L."/>
            <person name="Lichtenzveig J."/>
        </authorList>
    </citation>
    <scope>NUCLEOTIDE SEQUENCE</scope>
    <source>
        <strain evidence="2">Al4</strain>
    </source>
</reference>
<evidence type="ECO:0000256" key="1">
    <source>
        <dbReference type="SAM" id="MobiDB-lite"/>
    </source>
</evidence>